<gene>
    <name evidence="1" type="ORF">JI75_06140</name>
</gene>
<sequence>MAQAGVARSGQAGVFLRNDHDALVAGAVLLEDQRRRVGRAVIHAHHLEIGERLGQHAVEALLQEALDVVHGDDHGNTRLHTLPFV</sequence>
<evidence type="ECO:0000313" key="2">
    <source>
        <dbReference type="Proteomes" id="UP000031121"/>
    </source>
</evidence>
<protein>
    <submittedName>
        <fullName evidence="1">Uncharacterized protein</fullName>
    </submittedName>
</protein>
<keyword evidence="2" id="KW-1185">Reference proteome</keyword>
<dbReference type="HOGENOM" id="CLU_2507040_0_0_11"/>
<organism evidence="1 2">
    <name type="scientific">Berryella intestinalis</name>
    <dbReference type="NCBI Taxonomy" id="1531429"/>
    <lineage>
        <taxon>Bacteria</taxon>
        <taxon>Bacillati</taxon>
        <taxon>Actinomycetota</taxon>
        <taxon>Coriobacteriia</taxon>
        <taxon>Eggerthellales</taxon>
        <taxon>Eggerthellaceae</taxon>
        <taxon>Berryella</taxon>
    </lineage>
</organism>
<dbReference type="AlphaFoldDB" id="A0A0A8B4M4"/>
<dbReference type="Proteomes" id="UP000031121">
    <property type="component" value="Chromosome"/>
</dbReference>
<name>A0A0A8B4M4_9ACTN</name>
<proteinExistence type="predicted"/>
<dbReference type="EMBL" id="CP009302">
    <property type="protein sequence ID" value="AJC12299.1"/>
    <property type="molecule type" value="Genomic_DNA"/>
</dbReference>
<accession>A0A0A8B4M4</accession>
<evidence type="ECO:0000313" key="1">
    <source>
        <dbReference type="EMBL" id="AJC12299.1"/>
    </source>
</evidence>
<reference evidence="2" key="1">
    <citation type="submission" date="2014-08" db="EMBL/GenBank/DDBJ databases">
        <title>Coriobacteriaceae sp. complete genome.</title>
        <authorList>
            <person name="Looft T."/>
            <person name="Bayles D.O."/>
            <person name="Stanton T.B."/>
        </authorList>
    </citation>
    <scope>NUCLEOTIDE SEQUENCE [LARGE SCALE GENOMIC DNA]</scope>
    <source>
        <strain evidence="2">68-1-3</strain>
    </source>
</reference>
<dbReference type="KEGG" id="cbac:JI75_06140"/>
<reference evidence="1 2" key="2">
    <citation type="journal article" date="2015" name="Genome Announc.">
        <title>Complete Genome Sequence of Coriobacteriaceae Strain 68-1-3, a Novel Mucus-Degrading Isolate from the Swine Intestinal Tract.</title>
        <authorList>
            <person name="Looft T."/>
            <person name="Bayles D.O."/>
            <person name="Alt D.P."/>
            <person name="Stanton T.B."/>
        </authorList>
    </citation>
    <scope>NUCLEOTIDE SEQUENCE [LARGE SCALE GENOMIC DNA]</scope>
    <source>
        <strain evidence="1 2">68-1-3</strain>
    </source>
</reference>